<keyword evidence="4 5" id="KW-0472">Membrane</keyword>
<dbReference type="CDD" id="cd03127">
    <property type="entry name" value="tetraspanin_LEL"/>
    <property type="match status" value="1"/>
</dbReference>
<dbReference type="Proteomes" id="UP000054324">
    <property type="component" value="Unassembled WGS sequence"/>
</dbReference>
<sequence>MGILDLLRQRRTMERAKTWRQATIASNILLIITGFIVCISVLAMYINPRWLSLIQSINQLVDMHVKLGALILFGLLYTLAGLAALRSLKVRSTFLLGLQIFAVLILTVVVLATLYAVASQWIATMPTGVSFSVQGFKPGDPKNMAMANIQSVLKCCGRESYRDYYIANEAIPIRWVPFSCCNLNEHSYATCKNVSKPVHRGKLGRWFDPVPPSPDATVVPESFSYTNGCEWLIQHCLLPLLFLGFIVPSLCALISCTFASVYLHFAEKEDPDFDRPLDLSMFTFISGVKNERKSR</sequence>
<gene>
    <name evidence="6" type="ORF">T265_01504</name>
</gene>
<name>A0A074ZZE2_OPIVI</name>
<dbReference type="GeneID" id="20315692"/>
<dbReference type="InterPro" id="IPR008952">
    <property type="entry name" value="Tetraspanin_EC2_sf"/>
</dbReference>
<protein>
    <recommendedName>
        <fullName evidence="8">Tetraspanin family protein</fullName>
    </recommendedName>
</protein>
<keyword evidence="7" id="KW-1185">Reference proteome</keyword>
<proteinExistence type="predicted"/>
<dbReference type="GO" id="GO:0016020">
    <property type="term" value="C:membrane"/>
    <property type="evidence" value="ECO:0007669"/>
    <property type="project" value="UniProtKB-SubCell"/>
</dbReference>
<dbReference type="OrthoDB" id="9972904at2759"/>
<dbReference type="AlphaFoldDB" id="A0A074ZZE2"/>
<keyword evidence="2 5" id="KW-0812">Transmembrane</keyword>
<feature type="transmembrane region" description="Helical" evidence="5">
    <location>
        <begin position="67"/>
        <end position="85"/>
    </location>
</feature>
<dbReference type="Pfam" id="PF00335">
    <property type="entry name" value="Tetraspanin"/>
    <property type="match status" value="1"/>
</dbReference>
<feature type="transmembrane region" description="Helical" evidence="5">
    <location>
        <begin position="240"/>
        <end position="265"/>
    </location>
</feature>
<evidence type="ECO:0000256" key="4">
    <source>
        <dbReference type="ARBA" id="ARBA00023136"/>
    </source>
</evidence>
<feature type="transmembrane region" description="Helical" evidence="5">
    <location>
        <begin position="21"/>
        <end position="47"/>
    </location>
</feature>
<evidence type="ECO:0000256" key="1">
    <source>
        <dbReference type="ARBA" id="ARBA00004141"/>
    </source>
</evidence>
<comment type="subcellular location">
    <subcellularLocation>
        <location evidence="1">Membrane</location>
        <topology evidence="1">Multi-pass membrane protein</topology>
    </subcellularLocation>
</comment>
<organism evidence="6 7">
    <name type="scientific">Opisthorchis viverrini</name>
    <name type="common">Southeast Asian liver fluke</name>
    <dbReference type="NCBI Taxonomy" id="6198"/>
    <lineage>
        <taxon>Eukaryota</taxon>
        <taxon>Metazoa</taxon>
        <taxon>Spiralia</taxon>
        <taxon>Lophotrochozoa</taxon>
        <taxon>Platyhelminthes</taxon>
        <taxon>Trematoda</taxon>
        <taxon>Digenea</taxon>
        <taxon>Opisthorchiida</taxon>
        <taxon>Opisthorchiata</taxon>
        <taxon>Opisthorchiidae</taxon>
        <taxon>Opisthorchis</taxon>
    </lineage>
</organism>
<evidence type="ECO:0008006" key="8">
    <source>
        <dbReference type="Google" id="ProtNLM"/>
    </source>
</evidence>
<evidence type="ECO:0000313" key="6">
    <source>
        <dbReference type="EMBL" id="KER32451.1"/>
    </source>
</evidence>
<evidence type="ECO:0000256" key="3">
    <source>
        <dbReference type="ARBA" id="ARBA00022989"/>
    </source>
</evidence>
<dbReference type="RefSeq" id="XP_009163809.1">
    <property type="nucleotide sequence ID" value="XM_009165545.1"/>
</dbReference>
<dbReference type="EMBL" id="KL596634">
    <property type="protein sequence ID" value="KER32451.1"/>
    <property type="molecule type" value="Genomic_DNA"/>
</dbReference>
<keyword evidence="3 5" id="KW-1133">Transmembrane helix</keyword>
<dbReference type="SUPFAM" id="SSF48652">
    <property type="entry name" value="Tetraspanin"/>
    <property type="match status" value="1"/>
</dbReference>
<evidence type="ECO:0000256" key="2">
    <source>
        <dbReference type="ARBA" id="ARBA00022692"/>
    </source>
</evidence>
<dbReference type="Gene3D" id="1.10.1450.10">
    <property type="entry name" value="Tetraspanin"/>
    <property type="match status" value="1"/>
</dbReference>
<dbReference type="InterPro" id="IPR018499">
    <property type="entry name" value="Tetraspanin/Peripherin"/>
</dbReference>
<accession>A0A074ZZE2</accession>
<dbReference type="CTD" id="20315692"/>
<evidence type="ECO:0000256" key="5">
    <source>
        <dbReference type="SAM" id="Phobius"/>
    </source>
</evidence>
<reference evidence="6 7" key="1">
    <citation type="submission" date="2013-11" db="EMBL/GenBank/DDBJ databases">
        <title>Opisthorchis viverrini - life in the bile duct.</title>
        <authorList>
            <person name="Young N.D."/>
            <person name="Nagarajan N."/>
            <person name="Lin S.J."/>
            <person name="Korhonen P.K."/>
            <person name="Jex A.R."/>
            <person name="Hall R.S."/>
            <person name="Safavi-Hemami H."/>
            <person name="Kaewkong W."/>
            <person name="Bertrand D."/>
            <person name="Gao S."/>
            <person name="Seet Q."/>
            <person name="Wongkham S."/>
            <person name="Teh B.T."/>
            <person name="Wongkham C."/>
            <person name="Intapan P.M."/>
            <person name="Maleewong W."/>
            <person name="Yang X."/>
            <person name="Hu M."/>
            <person name="Wang Z."/>
            <person name="Hofmann A."/>
            <person name="Sternberg P.W."/>
            <person name="Tan P."/>
            <person name="Wang J."/>
            <person name="Gasser R.B."/>
        </authorList>
    </citation>
    <scope>NUCLEOTIDE SEQUENCE [LARGE SCALE GENOMIC DNA]</scope>
</reference>
<feature type="transmembrane region" description="Helical" evidence="5">
    <location>
        <begin position="94"/>
        <end position="118"/>
    </location>
</feature>
<dbReference type="KEGG" id="ovi:T265_01504"/>
<evidence type="ECO:0000313" key="7">
    <source>
        <dbReference type="Proteomes" id="UP000054324"/>
    </source>
</evidence>